<dbReference type="AlphaFoldDB" id="A0A1W1V8S2"/>
<evidence type="ECO:0000313" key="2">
    <source>
        <dbReference type="Proteomes" id="UP000192368"/>
    </source>
</evidence>
<evidence type="ECO:0000313" key="1">
    <source>
        <dbReference type="EMBL" id="SMB89752.1"/>
    </source>
</evidence>
<accession>A0A1W1V8S2</accession>
<proteinExistence type="predicted"/>
<gene>
    <name evidence="1" type="ORF">SAMN00017477_1507</name>
</gene>
<organism evidence="1 2">
    <name type="scientific">Peptoniphilus asaccharolyticus DSM 20463</name>
    <dbReference type="NCBI Taxonomy" id="573058"/>
    <lineage>
        <taxon>Bacteria</taxon>
        <taxon>Bacillati</taxon>
        <taxon>Bacillota</taxon>
        <taxon>Tissierellia</taxon>
        <taxon>Tissierellales</taxon>
        <taxon>Peptoniphilaceae</taxon>
        <taxon>Peptoniphilus</taxon>
    </lineage>
</organism>
<reference evidence="2" key="1">
    <citation type="submission" date="2017-04" db="EMBL/GenBank/DDBJ databases">
        <authorList>
            <person name="Varghese N."/>
            <person name="Submissions S."/>
        </authorList>
    </citation>
    <scope>NUCLEOTIDE SEQUENCE [LARGE SCALE GENOMIC DNA]</scope>
    <source>
        <strain evidence="2">DSM 20463</strain>
    </source>
</reference>
<sequence>MGNVLVYIKEESVYLQEEDKVTKLISLDEYNLALENNRKELTEKFKSVNVDNYLYLWNFVLFNNLSNYLIDLYKSNKITQISFEQKLKKEGKQIIRLIGSIEVEDILGNIITCLINSEEYLSGNIKIDYTAEEPKETEYIEKIELSELFNYMPNDLKEVVEKLKVDLMAFKYFGKSQINEEGKFILPIYVNEETLLKKGIDYREYLVNWTSLAYLKMLTKIHDFFVEYYNCGGQTGLVNDDIMLALVYLTDYEVKDYPKGLEKSIEVGRSTKGKCYFIDSIVTPMAISQDLAIVFQAKDIYSVVTKTLRFLQ</sequence>
<name>A0A1W1V8S2_PEPAS</name>
<keyword evidence="2" id="KW-1185">Reference proteome</keyword>
<dbReference type="RefSeq" id="WP_084231084.1">
    <property type="nucleotide sequence ID" value="NZ_FWWR01000011.1"/>
</dbReference>
<dbReference type="EMBL" id="FWWR01000011">
    <property type="protein sequence ID" value="SMB89752.1"/>
    <property type="molecule type" value="Genomic_DNA"/>
</dbReference>
<protein>
    <submittedName>
        <fullName evidence="1">Putative cytoplasmic protein</fullName>
    </submittedName>
</protein>
<dbReference type="STRING" id="573058.SAMN00017477_1507"/>
<dbReference type="Proteomes" id="UP000192368">
    <property type="component" value="Unassembled WGS sequence"/>
</dbReference>